<protein>
    <submittedName>
        <fullName evidence="1">Uncharacterized protein</fullName>
    </submittedName>
</protein>
<sequence>MKSGPGTVDHLGEAPAQEPVEYGYFRLSFDGCLFGPSRRRRRRRRRRSDGEENAGAAASTLCMEDATWRSLRRQMMSCPSYEGPGEHSNAVWAVCSRAMDRSSLLPRSTGRSSSSVMVRLVISCRVRQSIYFARGPISYVGRLKHHSQVIVAAQTAAYQVFPPETSSY</sequence>
<reference evidence="2" key="1">
    <citation type="journal article" date="2017" name="Genome Biol.">
        <title>Comparative genomics reveals high biological diversity and specific adaptations in the industrially and medically important fungal genus Aspergillus.</title>
        <authorList>
            <person name="de Vries R.P."/>
            <person name="Riley R."/>
            <person name="Wiebenga A."/>
            <person name="Aguilar-Osorio G."/>
            <person name="Amillis S."/>
            <person name="Uchima C.A."/>
            <person name="Anderluh G."/>
            <person name="Asadollahi M."/>
            <person name="Askin M."/>
            <person name="Barry K."/>
            <person name="Battaglia E."/>
            <person name="Bayram O."/>
            <person name="Benocci T."/>
            <person name="Braus-Stromeyer S.A."/>
            <person name="Caldana C."/>
            <person name="Canovas D."/>
            <person name="Cerqueira G.C."/>
            <person name="Chen F."/>
            <person name="Chen W."/>
            <person name="Choi C."/>
            <person name="Clum A."/>
            <person name="Dos Santos R.A."/>
            <person name="Damasio A.R."/>
            <person name="Diallinas G."/>
            <person name="Emri T."/>
            <person name="Fekete E."/>
            <person name="Flipphi M."/>
            <person name="Freyberg S."/>
            <person name="Gallo A."/>
            <person name="Gournas C."/>
            <person name="Habgood R."/>
            <person name="Hainaut M."/>
            <person name="Harispe M.L."/>
            <person name="Henrissat B."/>
            <person name="Hilden K.S."/>
            <person name="Hope R."/>
            <person name="Hossain A."/>
            <person name="Karabika E."/>
            <person name="Karaffa L."/>
            <person name="Karanyi Z."/>
            <person name="Krasevec N."/>
            <person name="Kuo A."/>
            <person name="Kusch H."/>
            <person name="LaButti K."/>
            <person name="Lagendijk E.L."/>
            <person name="Lapidus A."/>
            <person name="Levasseur A."/>
            <person name="Lindquist E."/>
            <person name="Lipzen A."/>
            <person name="Logrieco A.F."/>
            <person name="MacCabe A."/>
            <person name="Maekelae M.R."/>
            <person name="Malavazi I."/>
            <person name="Melin P."/>
            <person name="Meyer V."/>
            <person name="Mielnichuk N."/>
            <person name="Miskei M."/>
            <person name="Molnar A.P."/>
            <person name="Mule G."/>
            <person name="Ngan C.Y."/>
            <person name="Orejas M."/>
            <person name="Orosz E."/>
            <person name="Ouedraogo J.P."/>
            <person name="Overkamp K.M."/>
            <person name="Park H.-S."/>
            <person name="Perrone G."/>
            <person name="Piumi F."/>
            <person name="Punt P.J."/>
            <person name="Ram A.F."/>
            <person name="Ramon A."/>
            <person name="Rauscher S."/>
            <person name="Record E."/>
            <person name="Riano-Pachon D.M."/>
            <person name="Robert V."/>
            <person name="Roehrig J."/>
            <person name="Ruller R."/>
            <person name="Salamov A."/>
            <person name="Salih N.S."/>
            <person name="Samson R.A."/>
            <person name="Sandor E."/>
            <person name="Sanguinetti M."/>
            <person name="Schuetze T."/>
            <person name="Sepcic K."/>
            <person name="Shelest E."/>
            <person name="Sherlock G."/>
            <person name="Sophianopoulou V."/>
            <person name="Squina F.M."/>
            <person name="Sun H."/>
            <person name="Susca A."/>
            <person name="Todd R.B."/>
            <person name="Tsang A."/>
            <person name="Unkles S.E."/>
            <person name="van de Wiele N."/>
            <person name="van Rossen-Uffink D."/>
            <person name="Oliveira J.V."/>
            <person name="Vesth T.C."/>
            <person name="Visser J."/>
            <person name="Yu J.-H."/>
            <person name="Zhou M."/>
            <person name="Andersen M.R."/>
            <person name="Archer D.B."/>
            <person name="Baker S.E."/>
            <person name="Benoit I."/>
            <person name="Brakhage A.A."/>
            <person name="Braus G.H."/>
            <person name="Fischer R."/>
            <person name="Frisvad J.C."/>
            <person name="Goldman G.H."/>
            <person name="Houbraken J."/>
            <person name="Oakley B."/>
            <person name="Pocsi I."/>
            <person name="Scazzocchio C."/>
            <person name="Seiboth B."/>
            <person name="vanKuyk P.A."/>
            <person name="Wortman J."/>
            <person name="Dyer P.S."/>
            <person name="Grigoriev I.V."/>
        </authorList>
    </citation>
    <scope>NUCLEOTIDE SEQUENCE [LARGE SCALE GENOMIC DNA]</scope>
    <source>
        <strain evidence="2">ITEM 5010</strain>
    </source>
</reference>
<gene>
    <name evidence="1" type="ORF">ASPCADRAFT_508095</name>
</gene>
<proteinExistence type="predicted"/>
<evidence type="ECO:0000313" key="1">
    <source>
        <dbReference type="EMBL" id="OOF94333.1"/>
    </source>
</evidence>
<organism evidence="1 2">
    <name type="scientific">Aspergillus carbonarius (strain ITEM 5010)</name>
    <dbReference type="NCBI Taxonomy" id="602072"/>
    <lineage>
        <taxon>Eukaryota</taxon>
        <taxon>Fungi</taxon>
        <taxon>Dikarya</taxon>
        <taxon>Ascomycota</taxon>
        <taxon>Pezizomycotina</taxon>
        <taxon>Eurotiomycetes</taxon>
        <taxon>Eurotiomycetidae</taxon>
        <taxon>Eurotiales</taxon>
        <taxon>Aspergillaceae</taxon>
        <taxon>Aspergillus</taxon>
        <taxon>Aspergillus subgen. Circumdati</taxon>
    </lineage>
</organism>
<accession>A0A1R3RIN7</accession>
<evidence type="ECO:0000313" key="2">
    <source>
        <dbReference type="Proteomes" id="UP000188318"/>
    </source>
</evidence>
<dbReference type="AlphaFoldDB" id="A0A1R3RIN7"/>
<dbReference type="VEuPathDB" id="FungiDB:ASPCADRAFT_508095"/>
<dbReference type="EMBL" id="KV907502">
    <property type="protein sequence ID" value="OOF94333.1"/>
    <property type="molecule type" value="Genomic_DNA"/>
</dbReference>
<keyword evidence="2" id="KW-1185">Reference proteome</keyword>
<dbReference type="Proteomes" id="UP000188318">
    <property type="component" value="Unassembled WGS sequence"/>
</dbReference>
<name>A0A1R3RIN7_ASPC5</name>